<sequence>MTSQRKTLALKLTVSRASMPSAPTRSTRLAAPPRAAQYIRMSTDHQEYSPLFQREAIARYAATHNIRIVRNYEDAGISGLTLRDRPALIQLLLDVENPARRFSSVLVYDVSRWGRFQDVDESAFYEYTCRRAGVSVIYIAEPFENDGSPLSSVMKAMKRAMAGEFSREMSRKVFLGHCLNVQRGYHTAGPVGYGLRRVLVNARAEARQPLARHEYKSVQTDRVIVVPDTTGEAAIVRRMFEWYATQAVTAAGIARRLNEFGIFNGDGRPWQGQNVLQILRNEKYIGTNVYSRTTSKLDGPWQQLPPDEWIRVTGAFAPVVDRQLFAAVQTKLAESRRRPTRDQIIEGMRKVISRTGKLNQKLLKRYRGAPSAEQVAHEFGSLNEAYKVIGYAPNLDPVRSENRSVERRMEQRVADSVTAMLRELGHDVRYEKHTGTLCVDGALRMQLVVRRPWMIQGHLPYWVARWPDCFSIDFLVYGRIERDGTELSDFHILPRGSLRAGEYTVVFRHGQSHFEAYRHADLKALLALAETVPLDVLPAAPNSGTRSMP</sequence>
<feature type="domain" description="Resolvase/invertase-type recombinase catalytic" evidence="1">
    <location>
        <begin position="34"/>
        <end position="184"/>
    </location>
</feature>
<dbReference type="InterPro" id="IPR050639">
    <property type="entry name" value="SSR_resolvase"/>
</dbReference>
<proteinExistence type="predicted"/>
<evidence type="ECO:0000259" key="2">
    <source>
        <dbReference type="PROSITE" id="PS51737"/>
    </source>
</evidence>
<dbReference type="InterPro" id="IPR011109">
    <property type="entry name" value="DNA_bind_recombinase_dom"/>
</dbReference>
<dbReference type="PANTHER" id="PTHR30461:SF23">
    <property type="entry name" value="DNA RECOMBINASE-RELATED"/>
    <property type="match status" value="1"/>
</dbReference>
<comment type="caution">
    <text evidence="3">The sequence shown here is derived from an EMBL/GenBank/DDBJ whole genome shotgun (WGS) entry which is preliminary data.</text>
</comment>
<dbReference type="Gene3D" id="3.40.50.1390">
    <property type="entry name" value="Resolvase, N-terminal catalytic domain"/>
    <property type="match status" value="1"/>
</dbReference>
<gene>
    <name evidence="3" type="ORF">GGD69_002020</name>
</gene>
<dbReference type="SMART" id="SM00857">
    <property type="entry name" value="Resolvase"/>
    <property type="match status" value="1"/>
</dbReference>
<dbReference type="Proteomes" id="UP000518681">
    <property type="component" value="Unassembled WGS sequence"/>
</dbReference>
<dbReference type="CDD" id="cd00338">
    <property type="entry name" value="Ser_Recombinase"/>
    <property type="match status" value="1"/>
</dbReference>
<dbReference type="Pfam" id="PF00239">
    <property type="entry name" value="Resolvase"/>
    <property type="match status" value="1"/>
</dbReference>
<organism evidence="3 4">
    <name type="scientific">Paraburkholderia fungorum</name>
    <dbReference type="NCBI Taxonomy" id="134537"/>
    <lineage>
        <taxon>Bacteria</taxon>
        <taxon>Pseudomonadati</taxon>
        <taxon>Pseudomonadota</taxon>
        <taxon>Betaproteobacteria</taxon>
        <taxon>Burkholderiales</taxon>
        <taxon>Burkholderiaceae</taxon>
        <taxon>Paraburkholderia</taxon>
    </lineage>
</organism>
<evidence type="ECO:0000259" key="1">
    <source>
        <dbReference type="PROSITE" id="PS51736"/>
    </source>
</evidence>
<dbReference type="GO" id="GO:0000150">
    <property type="term" value="F:DNA strand exchange activity"/>
    <property type="evidence" value="ECO:0007669"/>
    <property type="project" value="InterPro"/>
</dbReference>
<dbReference type="PROSITE" id="PS51736">
    <property type="entry name" value="RECOMBINASES_3"/>
    <property type="match status" value="1"/>
</dbReference>
<dbReference type="FunFam" id="3.40.50.1390:FF:000008">
    <property type="entry name" value="DNA recombinase"/>
    <property type="match status" value="1"/>
</dbReference>
<protein>
    <submittedName>
        <fullName evidence="3">DNA invertase Pin-like site-specific DNA recombinase</fullName>
    </submittedName>
</protein>
<dbReference type="SUPFAM" id="SSF53041">
    <property type="entry name" value="Resolvase-like"/>
    <property type="match status" value="1"/>
</dbReference>
<dbReference type="Pfam" id="PF07508">
    <property type="entry name" value="Recombinase"/>
    <property type="match status" value="1"/>
</dbReference>
<evidence type="ECO:0000313" key="4">
    <source>
        <dbReference type="Proteomes" id="UP000518681"/>
    </source>
</evidence>
<feature type="domain" description="Recombinase" evidence="2">
    <location>
        <begin position="214"/>
        <end position="338"/>
    </location>
</feature>
<dbReference type="Gene3D" id="3.90.1750.20">
    <property type="entry name" value="Putative Large Serine Recombinase, Chain B, Domain 2"/>
    <property type="match status" value="1"/>
</dbReference>
<dbReference type="PANTHER" id="PTHR30461">
    <property type="entry name" value="DNA-INVERTASE FROM LAMBDOID PROPHAGE"/>
    <property type="match status" value="1"/>
</dbReference>
<dbReference type="AlphaFoldDB" id="A0AAW3UTV5"/>
<dbReference type="InterPro" id="IPR006119">
    <property type="entry name" value="Resolv_N"/>
</dbReference>
<dbReference type="RefSeq" id="WP_260332128.1">
    <property type="nucleotide sequence ID" value="NZ_JACIII010000004.1"/>
</dbReference>
<reference evidence="3 4" key="1">
    <citation type="submission" date="2020-08" db="EMBL/GenBank/DDBJ databases">
        <title>Genomic Encyclopedia of Type Strains, Phase IV (KMG-V): Genome sequencing to study the core and pangenomes of soil and plant-associated prokaryotes.</title>
        <authorList>
            <person name="Whitman W."/>
        </authorList>
    </citation>
    <scope>NUCLEOTIDE SEQUENCE [LARGE SCALE GENOMIC DNA]</scope>
    <source>
        <strain evidence="3 4">SEMIA 4013</strain>
    </source>
</reference>
<dbReference type="EMBL" id="JACIIK010000003">
    <property type="protein sequence ID" value="MBB6201171.1"/>
    <property type="molecule type" value="Genomic_DNA"/>
</dbReference>
<dbReference type="GO" id="GO:0003677">
    <property type="term" value="F:DNA binding"/>
    <property type="evidence" value="ECO:0007669"/>
    <property type="project" value="InterPro"/>
</dbReference>
<name>A0AAW3UTV5_9BURK</name>
<dbReference type="InterPro" id="IPR036162">
    <property type="entry name" value="Resolvase-like_N_sf"/>
</dbReference>
<dbReference type="PROSITE" id="PS51737">
    <property type="entry name" value="RECOMBINASE_DNA_BIND"/>
    <property type="match status" value="1"/>
</dbReference>
<dbReference type="InterPro" id="IPR038109">
    <property type="entry name" value="DNA_bind_recomb_sf"/>
</dbReference>
<evidence type="ECO:0000313" key="3">
    <source>
        <dbReference type="EMBL" id="MBB6201171.1"/>
    </source>
</evidence>
<accession>A0AAW3UTV5</accession>